<protein>
    <submittedName>
        <fullName evidence="1">Uncharacterized protein</fullName>
    </submittedName>
</protein>
<gene>
    <name evidence="1" type="ORF">AKJ09_07771</name>
</gene>
<sequence>MKLGAGVSGALARSTRSLDEQLAAAAHRASAVTAIETRFFIEACPFDRAVG</sequence>
<dbReference type="KEGG" id="llu:AKJ09_07771"/>
<proteinExistence type="predicted"/>
<name>A0A0K1Q5U3_9BACT</name>
<organism evidence="1 2">
    <name type="scientific">Labilithrix luteola</name>
    <dbReference type="NCBI Taxonomy" id="1391654"/>
    <lineage>
        <taxon>Bacteria</taxon>
        <taxon>Pseudomonadati</taxon>
        <taxon>Myxococcota</taxon>
        <taxon>Polyangia</taxon>
        <taxon>Polyangiales</taxon>
        <taxon>Labilitrichaceae</taxon>
        <taxon>Labilithrix</taxon>
    </lineage>
</organism>
<accession>A0A0K1Q5U3</accession>
<keyword evidence="2" id="KW-1185">Reference proteome</keyword>
<dbReference type="EMBL" id="CP012333">
    <property type="protein sequence ID" value="AKV01108.1"/>
    <property type="molecule type" value="Genomic_DNA"/>
</dbReference>
<evidence type="ECO:0000313" key="2">
    <source>
        <dbReference type="Proteomes" id="UP000064967"/>
    </source>
</evidence>
<reference evidence="1 2" key="1">
    <citation type="submission" date="2015-08" db="EMBL/GenBank/DDBJ databases">
        <authorList>
            <person name="Babu N.S."/>
            <person name="Beckwith C.J."/>
            <person name="Beseler K.G."/>
            <person name="Brison A."/>
            <person name="Carone J.V."/>
            <person name="Caskin T.P."/>
            <person name="Diamond M."/>
            <person name="Durham M.E."/>
            <person name="Foxe J.M."/>
            <person name="Go M."/>
            <person name="Henderson B.A."/>
            <person name="Jones I.B."/>
            <person name="McGettigan J.A."/>
            <person name="Micheletti S.J."/>
            <person name="Nasrallah M.E."/>
            <person name="Ortiz D."/>
            <person name="Piller C.R."/>
            <person name="Privatt S.R."/>
            <person name="Schneider S.L."/>
            <person name="Sharp S."/>
            <person name="Smith T.C."/>
            <person name="Stanton J.D."/>
            <person name="Ullery H.E."/>
            <person name="Wilson R.J."/>
            <person name="Serrano M.G."/>
            <person name="Buck G."/>
            <person name="Lee V."/>
            <person name="Wang Y."/>
            <person name="Carvalho R."/>
            <person name="Voegtly L."/>
            <person name="Shi R."/>
            <person name="Duckworth R."/>
            <person name="Johnson A."/>
            <person name="Loviza R."/>
            <person name="Walstead R."/>
            <person name="Shah Z."/>
            <person name="Kiflezghi M."/>
            <person name="Wade K."/>
            <person name="Ball S.L."/>
            <person name="Bradley K.W."/>
            <person name="Asai D.J."/>
            <person name="Bowman C.A."/>
            <person name="Russell D.A."/>
            <person name="Pope W.H."/>
            <person name="Jacobs-Sera D."/>
            <person name="Hendrix R.W."/>
            <person name="Hatfull G.F."/>
        </authorList>
    </citation>
    <scope>NUCLEOTIDE SEQUENCE [LARGE SCALE GENOMIC DNA]</scope>
    <source>
        <strain evidence="1 2">DSM 27648</strain>
    </source>
</reference>
<dbReference type="AlphaFoldDB" id="A0A0K1Q5U3"/>
<dbReference type="Proteomes" id="UP000064967">
    <property type="component" value="Chromosome"/>
</dbReference>
<evidence type="ECO:0000313" key="1">
    <source>
        <dbReference type="EMBL" id="AKV01108.1"/>
    </source>
</evidence>